<dbReference type="InterPro" id="IPR053880">
    <property type="entry name" value="GPR180-like_N"/>
</dbReference>
<sequence>MFHSSIILGEAVINITLNATSLAHGRLLLYHREDWHDAVDDDDCIRRIGKARMVYLLKTKQSENKVPHSSYPRIWHLIYVDEHTCQDEDAGGISAILPPPRDYLQYEILLLNPDALGNPLEHFGDEETGLLRFYQLLTVAYFVVACAFAPRLHQTLSKGGPMQLVIQLLTVSVCLQAVGAFFNVVDLSRYSKDGIGLPALEVTSES</sequence>
<evidence type="ECO:0000256" key="2">
    <source>
        <dbReference type="ARBA" id="ARBA00022692"/>
    </source>
</evidence>
<evidence type="ECO:0000256" key="1">
    <source>
        <dbReference type="ARBA" id="ARBA00004141"/>
    </source>
</evidence>
<dbReference type="InterPro" id="IPR019336">
    <property type="entry name" value="GPR180/TMEM145_TM"/>
</dbReference>
<keyword evidence="3" id="KW-1133">Transmembrane helix</keyword>
<evidence type="ECO:0000256" key="4">
    <source>
        <dbReference type="ARBA" id="ARBA00023136"/>
    </source>
</evidence>
<dbReference type="OrthoDB" id="45670at2759"/>
<evidence type="ECO:0000259" key="7">
    <source>
        <dbReference type="Pfam" id="PF21870"/>
    </source>
</evidence>
<comment type="subcellular location">
    <subcellularLocation>
        <location evidence="1">Membrane</location>
        <topology evidence="1">Multi-pass membrane protein</topology>
    </subcellularLocation>
</comment>
<dbReference type="GO" id="GO:0019236">
    <property type="term" value="P:response to pheromone"/>
    <property type="evidence" value="ECO:0007669"/>
    <property type="project" value="InterPro"/>
</dbReference>
<comment type="caution">
    <text evidence="8">The sequence shown here is derived from an EMBL/GenBank/DDBJ whole genome shotgun (WGS) entry which is preliminary data.</text>
</comment>
<dbReference type="Proteomes" id="UP000245119">
    <property type="component" value="Linkage Group LG14"/>
</dbReference>
<keyword evidence="4" id="KW-0472">Membrane</keyword>
<proteinExistence type="predicted"/>
<evidence type="ECO:0000313" key="9">
    <source>
        <dbReference type="Proteomes" id="UP000245119"/>
    </source>
</evidence>
<feature type="domain" description="GPR180/TMEM145 transmembrane" evidence="6">
    <location>
        <begin position="138"/>
        <end position="205"/>
    </location>
</feature>
<dbReference type="InterPro" id="IPR047831">
    <property type="entry name" value="GPR180/TMEM145"/>
</dbReference>
<keyword evidence="9" id="KW-1185">Reference proteome</keyword>
<dbReference type="Pfam" id="PF21870">
    <property type="entry name" value="GP180_GOLD"/>
    <property type="match status" value="1"/>
</dbReference>
<keyword evidence="5" id="KW-0325">Glycoprotein</keyword>
<gene>
    <name evidence="8" type="ORF">C0Q70_21559</name>
</gene>
<evidence type="ECO:0000259" key="6">
    <source>
        <dbReference type="Pfam" id="PF10192"/>
    </source>
</evidence>
<organism evidence="8 9">
    <name type="scientific">Pomacea canaliculata</name>
    <name type="common">Golden apple snail</name>
    <dbReference type="NCBI Taxonomy" id="400727"/>
    <lineage>
        <taxon>Eukaryota</taxon>
        <taxon>Metazoa</taxon>
        <taxon>Spiralia</taxon>
        <taxon>Lophotrochozoa</taxon>
        <taxon>Mollusca</taxon>
        <taxon>Gastropoda</taxon>
        <taxon>Caenogastropoda</taxon>
        <taxon>Architaenioglossa</taxon>
        <taxon>Ampullarioidea</taxon>
        <taxon>Ampullariidae</taxon>
        <taxon>Pomacea</taxon>
    </lineage>
</organism>
<dbReference type="GO" id="GO:0007186">
    <property type="term" value="P:G protein-coupled receptor signaling pathway"/>
    <property type="evidence" value="ECO:0007669"/>
    <property type="project" value="InterPro"/>
</dbReference>
<name>A0A2T7NCU6_POMCA</name>
<feature type="domain" description="GPR180-like N-terminal" evidence="7">
    <location>
        <begin position="11"/>
        <end position="87"/>
    </location>
</feature>
<dbReference type="PANTHER" id="PTHR23252:SF29">
    <property type="entry name" value="INTEGRAL MEMBRANE PROTEIN GPR180"/>
    <property type="match status" value="1"/>
</dbReference>
<keyword evidence="2" id="KW-0812">Transmembrane</keyword>
<reference evidence="8 9" key="1">
    <citation type="submission" date="2018-04" db="EMBL/GenBank/DDBJ databases">
        <title>The genome of golden apple snail Pomacea canaliculata provides insight into stress tolerance and invasive adaptation.</title>
        <authorList>
            <person name="Liu C."/>
            <person name="Liu B."/>
            <person name="Ren Y."/>
            <person name="Zhang Y."/>
            <person name="Wang H."/>
            <person name="Li S."/>
            <person name="Jiang F."/>
            <person name="Yin L."/>
            <person name="Zhang G."/>
            <person name="Qian W."/>
            <person name="Fan W."/>
        </authorList>
    </citation>
    <scope>NUCLEOTIDE SEQUENCE [LARGE SCALE GENOMIC DNA]</scope>
    <source>
        <strain evidence="8">SZHN2017</strain>
        <tissue evidence="8">Muscle</tissue>
    </source>
</reference>
<evidence type="ECO:0000256" key="3">
    <source>
        <dbReference type="ARBA" id="ARBA00022989"/>
    </source>
</evidence>
<dbReference type="GO" id="GO:0016020">
    <property type="term" value="C:membrane"/>
    <property type="evidence" value="ECO:0007669"/>
    <property type="project" value="UniProtKB-SubCell"/>
</dbReference>
<dbReference type="EMBL" id="PZQS01000014">
    <property type="protein sequence ID" value="PVD19000.1"/>
    <property type="molecule type" value="Genomic_DNA"/>
</dbReference>
<evidence type="ECO:0000313" key="8">
    <source>
        <dbReference type="EMBL" id="PVD19000.1"/>
    </source>
</evidence>
<dbReference type="PANTHER" id="PTHR23252">
    <property type="entry name" value="INTIMAL THICKNESS RECEPTOR-RELATED"/>
    <property type="match status" value="1"/>
</dbReference>
<dbReference type="AlphaFoldDB" id="A0A2T7NCU6"/>
<dbReference type="Pfam" id="PF10192">
    <property type="entry name" value="GPR180-TMEM145_TM"/>
    <property type="match status" value="1"/>
</dbReference>
<accession>A0A2T7NCU6</accession>
<protein>
    <submittedName>
        <fullName evidence="8">Uncharacterized protein</fullName>
    </submittedName>
</protein>
<evidence type="ECO:0000256" key="5">
    <source>
        <dbReference type="ARBA" id="ARBA00023180"/>
    </source>
</evidence>